<organism evidence="1">
    <name type="scientific">marine sediment metagenome</name>
    <dbReference type="NCBI Taxonomy" id="412755"/>
    <lineage>
        <taxon>unclassified sequences</taxon>
        <taxon>metagenomes</taxon>
        <taxon>ecological metagenomes</taxon>
    </lineage>
</organism>
<feature type="non-terminal residue" evidence="1">
    <location>
        <position position="1"/>
    </location>
</feature>
<evidence type="ECO:0000313" key="1">
    <source>
        <dbReference type="EMBL" id="GAH02232.1"/>
    </source>
</evidence>
<gene>
    <name evidence="1" type="ORF">S01H4_43852</name>
</gene>
<comment type="caution">
    <text evidence="1">The sequence shown here is derived from an EMBL/GenBank/DDBJ whole genome shotgun (WGS) entry which is preliminary data.</text>
</comment>
<accession>X1C4E7</accession>
<protein>
    <submittedName>
        <fullName evidence="1">Uncharacterized protein</fullName>
    </submittedName>
</protein>
<reference evidence="1" key="1">
    <citation type="journal article" date="2014" name="Front. Microbiol.">
        <title>High frequency of phylogenetically diverse reductive dehalogenase-homologous genes in deep subseafloor sedimentary metagenomes.</title>
        <authorList>
            <person name="Kawai M."/>
            <person name="Futagami T."/>
            <person name="Toyoda A."/>
            <person name="Takaki Y."/>
            <person name="Nishi S."/>
            <person name="Hori S."/>
            <person name="Arai W."/>
            <person name="Tsubouchi T."/>
            <person name="Morono Y."/>
            <person name="Uchiyama I."/>
            <person name="Ito T."/>
            <person name="Fujiyama A."/>
            <person name="Inagaki F."/>
            <person name="Takami H."/>
        </authorList>
    </citation>
    <scope>NUCLEOTIDE SEQUENCE</scope>
    <source>
        <strain evidence="1">Expedition CK06-06</strain>
    </source>
</reference>
<sequence length="44" mass="5344">RKLLKVVKDEELPINDEDWDSVKELREQIMDELDIKEEEDDVPF</sequence>
<dbReference type="AlphaFoldDB" id="X1C4E7"/>
<proteinExistence type="predicted"/>
<name>X1C4E7_9ZZZZ</name>
<dbReference type="EMBL" id="BART01024236">
    <property type="protein sequence ID" value="GAH02232.1"/>
    <property type="molecule type" value="Genomic_DNA"/>
</dbReference>